<dbReference type="Proteomes" id="UP000237056">
    <property type="component" value="Unassembled WGS sequence"/>
</dbReference>
<dbReference type="NCBIfam" id="NF006718">
    <property type="entry name" value="PRK09256.1"/>
    <property type="match status" value="1"/>
</dbReference>
<dbReference type="PANTHER" id="PTHR47814:SF1">
    <property type="entry name" value="PEPTIDYL-TRNA HYDROLASE ARFB"/>
    <property type="match status" value="1"/>
</dbReference>
<feature type="region of interest" description="Disordered" evidence="1">
    <location>
        <begin position="106"/>
        <end position="133"/>
    </location>
</feature>
<dbReference type="EMBL" id="PQNY01000001">
    <property type="protein sequence ID" value="POS03086.1"/>
    <property type="molecule type" value="Genomic_DNA"/>
</dbReference>
<dbReference type="Gene3D" id="3.30.160.20">
    <property type="match status" value="1"/>
</dbReference>
<dbReference type="GO" id="GO:0072344">
    <property type="term" value="P:rescue of stalled ribosome"/>
    <property type="evidence" value="ECO:0007669"/>
    <property type="project" value="TreeGrafter"/>
</dbReference>
<organism evidence="3 4">
    <name type="scientific">Flavobacterium croceum DSM 17960</name>
    <dbReference type="NCBI Taxonomy" id="1121886"/>
    <lineage>
        <taxon>Bacteria</taxon>
        <taxon>Pseudomonadati</taxon>
        <taxon>Bacteroidota</taxon>
        <taxon>Flavobacteriia</taxon>
        <taxon>Flavobacteriales</taxon>
        <taxon>Flavobacteriaceae</taxon>
        <taxon>Flavobacterium</taxon>
    </lineage>
</organism>
<dbReference type="SUPFAM" id="SSF110916">
    <property type="entry name" value="Peptidyl-tRNA hydrolase domain-like"/>
    <property type="match status" value="1"/>
</dbReference>
<dbReference type="GO" id="GO:0003747">
    <property type="term" value="F:translation release factor activity"/>
    <property type="evidence" value="ECO:0007669"/>
    <property type="project" value="InterPro"/>
</dbReference>
<dbReference type="PANTHER" id="PTHR47814">
    <property type="entry name" value="PEPTIDYL-TRNA HYDROLASE ARFB"/>
    <property type="match status" value="1"/>
</dbReference>
<comment type="caution">
    <text evidence="3">The sequence shown here is derived from an EMBL/GenBank/DDBJ whole genome shotgun (WGS) entry which is preliminary data.</text>
</comment>
<name>A0A2S4NBK0_9FLAO</name>
<dbReference type="PROSITE" id="PS00745">
    <property type="entry name" value="RF_PROK_I"/>
    <property type="match status" value="1"/>
</dbReference>
<reference evidence="3 4" key="1">
    <citation type="submission" date="2018-01" db="EMBL/GenBank/DDBJ databases">
        <title>Genomic Encyclopedia of Type Strains, Phase I: the one thousand microbial genomes (KMG-I) project.</title>
        <authorList>
            <person name="Goeker M."/>
        </authorList>
    </citation>
    <scope>NUCLEOTIDE SEQUENCE [LARGE SCALE GENOMIC DNA]</scope>
    <source>
        <strain evidence="3 4">DSM 17960</strain>
    </source>
</reference>
<feature type="compositionally biased region" description="Basic and acidic residues" evidence="1">
    <location>
        <begin position="111"/>
        <end position="126"/>
    </location>
</feature>
<dbReference type="Pfam" id="PF00472">
    <property type="entry name" value="RF-1"/>
    <property type="match status" value="1"/>
</dbReference>
<gene>
    <name evidence="3" type="ORF">Q361_101190</name>
</gene>
<accession>A0A2S4NBK0</accession>
<proteinExistence type="predicted"/>
<dbReference type="GO" id="GO:0004045">
    <property type="term" value="F:peptidyl-tRNA hydrolase activity"/>
    <property type="evidence" value="ECO:0007669"/>
    <property type="project" value="TreeGrafter"/>
</dbReference>
<evidence type="ECO:0000313" key="3">
    <source>
        <dbReference type="EMBL" id="POS03086.1"/>
    </source>
</evidence>
<keyword evidence="4" id="KW-1185">Reference proteome</keyword>
<protein>
    <submittedName>
        <fullName evidence="3">Ribosome-associated protein</fullName>
    </submittedName>
</protein>
<sequence length="133" mass="14991">MDKELLLNEIQYKAVRSSGAGGQNVNKVASKVIASINVFESKAFTDEEKAHVLQKLKTKISQEGILALNAETDRSQLKNKEIVTQKLIELIQKALIIPKKRKPTNIPTAINEKRIKEKKANAETKQNRKKPNF</sequence>
<feature type="domain" description="Prokaryotic-type class I peptide chain release factors" evidence="2">
    <location>
        <begin position="16"/>
        <end position="32"/>
    </location>
</feature>
<dbReference type="GO" id="GO:0043022">
    <property type="term" value="F:ribosome binding"/>
    <property type="evidence" value="ECO:0007669"/>
    <property type="project" value="TreeGrafter"/>
</dbReference>
<evidence type="ECO:0000313" key="4">
    <source>
        <dbReference type="Proteomes" id="UP000237056"/>
    </source>
</evidence>
<dbReference type="AlphaFoldDB" id="A0A2S4NBK0"/>
<dbReference type="RefSeq" id="WP_103724827.1">
    <property type="nucleotide sequence ID" value="NZ_PQNY01000001.1"/>
</dbReference>
<evidence type="ECO:0000259" key="2">
    <source>
        <dbReference type="PROSITE" id="PS00745"/>
    </source>
</evidence>
<dbReference type="OrthoDB" id="9815709at2"/>
<dbReference type="InterPro" id="IPR000352">
    <property type="entry name" value="Pep_chain_release_fac_I"/>
</dbReference>
<evidence type="ECO:0000256" key="1">
    <source>
        <dbReference type="SAM" id="MobiDB-lite"/>
    </source>
</evidence>